<sequence>MKRRRLSIDRPWQAVAVGMVVMTAMIVLIGNFNAVINITFFCQTPTAEEHDKVPIQLHAILHYATTQDLPQQSPKEIRVTFDVLFSLYPCNFLVFGLGHELMWASLNPNGFTTFLEESPHWVNMMYNESPNIRVHAIQHKTHLYEARDLLAHYKFEPNCLPPKIIS</sequence>
<evidence type="ECO:0000256" key="4">
    <source>
        <dbReference type="ARBA" id="ARBA00023136"/>
    </source>
</evidence>
<feature type="transmembrane region" description="Helical" evidence="5">
    <location>
        <begin position="12"/>
        <end position="32"/>
    </location>
</feature>
<dbReference type="Proteomes" id="UP001153076">
    <property type="component" value="Unassembled WGS sequence"/>
</dbReference>
<reference evidence="6" key="1">
    <citation type="submission" date="2022-04" db="EMBL/GenBank/DDBJ databases">
        <title>Carnegiea gigantea Genome sequencing and assembly v2.</title>
        <authorList>
            <person name="Copetti D."/>
            <person name="Sanderson M.J."/>
            <person name="Burquez A."/>
            <person name="Wojciechowski M.F."/>
        </authorList>
    </citation>
    <scope>NUCLEOTIDE SEQUENCE</scope>
    <source>
        <strain evidence="6">SGP5-SGP5p</strain>
        <tissue evidence="6">Aerial part</tissue>
    </source>
</reference>
<evidence type="ECO:0000313" key="7">
    <source>
        <dbReference type="Proteomes" id="UP001153076"/>
    </source>
</evidence>
<keyword evidence="7" id="KW-1185">Reference proteome</keyword>
<dbReference type="GO" id="GO:0045492">
    <property type="term" value="P:xylan biosynthetic process"/>
    <property type="evidence" value="ECO:0007669"/>
    <property type="project" value="InterPro"/>
</dbReference>
<evidence type="ECO:0000256" key="3">
    <source>
        <dbReference type="ARBA" id="ARBA00022989"/>
    </source>
</evidence>
<evidence type="ECO:0000256" key="5">
    <source>
        <dbReference type="SAM" id="Phobius"/>
    </source>
</evidence>
<name>A0A9Q1KF15_9CARY</name>
<comment type="subcellular location">
    <subcellularLocation>
        <location evidence="1">Golgi apparatus membrane</location>
        <topology evidence="1">Single-pass membrane protein</topology>
    </subcellularLocation>
</comment>
<dbReference type="EMBL" id="JAKOGI010000128">
    <property type="protein sequence ID" value="KAJ8443036.1"/>
    <property type="molecule type" value="Genomic_DNA"/>
</dbReference>
<accession>A0A9Q1KF15</accession>
<gene>
    <name evidence="6" type="ORF">Cgig2_030239</name>
</gene>
<keyword evidence="4 5" id="KW-0472">Membrane</keyword>
<proteinExistence type="predicted"/>
<protein>
    <submittedName>
        <fullName evidence="6">Uncharacterized protein</fullName>
    </submittedName>
</protein>
<organism evidence="6 7">
    <name type="scientific">Carnegiea gigantea</name>
    <dbReference type="NCBI Taxonomy" id="171969"/>
    <lineage>
        <taxon>Eukaryota</taxon>
        <taxon>Viridiplantae</taxon>
        <taxon>Streptophyta</taxon>
        <taxon>Embryophyta</taxon>
        <taxon>Tracheophyta</taxon>
        <taxon>Spermatophyta</taxon>
        <taxon>Magnoliopsida</taxon>
        <taxon>eudicotyledons</taxon>
        <taxon>Gunneridae</taxon>
        <taxon>Pentapetalae</taxon>
        <taxon>Caryophyllales</taxon>
        <taxon>Cactineae</taxon>
        <taxon>Cactaceae</taxon>
        <taxon>Cactoideae</taxon>
        <taxon>Echinocereeae</taxon>
        <taxon>Carnegiea</taxon>
    </lineage>
</organism>
<evidence type="ECO:0000256" key="1">
    <source>
        <dbReference type="ARBA" id="ARBA00004194"/>
    </source>
</evidence>
<dbReference type="PANTHER" id="PTHR31444">
    <property type="entry name" value="OS11G0490100 PROTEIN"/>
    <property type="match status" value="1"/>
</dbReference>
<evidence type="ECO:0000313" key="6">
    <source>
        <dbReference type="EMBL" id="KAJ8443036.1"/>
    </source>
</evidence>
<keyword evidence="2 5" id="KW-0812">Transmembrane</keyword>
<keyword evidence="3 5" id="KW-1133">Transmembrane helix</keyword>
<dbReference type="GO" id="GO:0000139">
    <property type="term" value="C:Golgi membrane"/>
    <property type="evidence" value="ECO:0007669"/>
    <property type="project" value="UniProtKB-SubCell"/>
</dbReference>
<dbReference type="AlphaFoldDB" id="A0A9Q1KF15"/>
<dbReference type="OrthoDB" id="1733247at2759"/>
<evidence type="ECO:0000256" key="2">
    <source>
        <dbReference type="ARBA" id="ARBA00022692"/>
    </source>
</evidence>
<comment type="caution">
    <text evidence="6">The sequence shown here is derived from an EMBL/GenBank/DDBJ whole genome shotgun (WGS) entry which is preliminary data.</text>
</comment>
<dbReference type="Pfam" id="PF21729">
    <property type="entry name" value="IRX15_IRX15L_GXM"/>
    <property type="match status" value="1"/>
</dbReference>
<dbReference type="InterPro" id="IPR006514">
    <property type="entry name" value="IRX15/GXM/AGM"/>
</dbReference>